<dbReference type="Pfam" id="PF01263">
    <property type="entry name" value="Aldose_epim"/>
    <property type="match status" value="1"/>
</dbReference>
<dbReference type="Gene3D" id="2.70.98.10">
    <property type="match status" value="1"/>
</dbReference>
<sequence>MIITGVDGIRFEPDRSITRAEFTAILVRALGLQAEVGESVPDDLITREQVMSIMERAMALTGLDSVDQMIEVDELLSRFKDGFEAATYARIQDGYSVVELLDTESGDYAQLVPEVGGNLIRFLSSGRELLAAPGSIHDLRASETMYGTPILFPPNRVQGGSFTFKGRPYQLPINEQPDRHLHGELARRSWEVVEWGGTEAQGAYVVLRFRYSDHKDMLTYFPHPLVFNVTISLLGGRLRLDGVIVNEGVDEAPFAFGLHPYFNLPGGQVLLQAPAAMEWPISSFTFIKGAPADTERATELRAGLPLDRIAPLGSAMMELQEGEERICRLQMIEEGYTIAYSFGDTFPFLLIFRPNWSESICLEPYSCLTDAFNLPYPPEMTGVRGIAPGERVTFETCMWVEQL</sequence>
<dbReference type="PROSITE" id="PS51272">
    <property type="entry name" value="SLH"/>
    <property type="match status" value="1"/>
</dbReference>
<dbReference type="InterPro" id="IPR001119">
    <property type="entry name" value="SLH_dom"/>
</dbReference>
<dbReference type="AlphaFoldDB" id="A0A8J4W950"/>
<protein>
    <recommendedName>
        <fullName evidence="1">SLH domain-containing protein</fullName>
    </recommendedName>
</protein>
<dbReference type="InterPro" id="IPR014718">
    <property type="entry name" value="GH-type_carb-bd"/>
</dbReference>
<accession>A0A8J4W950</accession>
<dbReference type="GO" id="GO:0005975">
    <property type="term" value="P:carbohydrate metabolic process"/>
    <property type="evidence" value="ECO:0007669"/>
    <property type="project" value="InterPro"/>
</dbReference>
<dbReference type="SUPFAM" id="SSF74650">
    <property type="entry name" value="Galactose mutarotase-like"/>
    <property type="match status" value="1"/>
</dbReference>
<evidence type="ECO:0000259" key="1">
    <source>
        <dbReference type="PROSITE" id="PS51272"/>
    </source>
</evidence>
<comment type="caution">
    <text evidence="2">The sequence shown here is derived from an EMBL/GenBank/DDBJ whole genome shotgun (WGS) entry which is preliminary data.</text>
</comment>
<dbReference type="InterPro" id="IPR008183">
    <property type="entry name" value="Aldose_1/G6P_1-epimerase"/>
</dbReference>
<dbReference type="InterPro" id="IPR011013">
    <property type="entry name" value="Gal_mutarotase_sf_dom"/>
</dbReference>
<feature type="domain" description="SLH" evidence="1">
    <location>
        <begin position="1"/>
        <end position="40"/>
    </location>
</feature>
<name>A0A8J4W950_9STRA</name>
<gene>
    <name evidence="2" type="ORF">G195_003902</name>
</gene>
<evidence type="ECO:0000313" key="2">
    <source>
        <dbReference type="EMBL" id="KAF4323093.1"/>
    </source>
</evidence>
<reference evidence="2" key="2">
    <citation type="submission" date="2020-02" db="EMBL/GenBank/DDBJ databases">
        <authorList>
            <person name="Studholme D.J."/>
        </authorList>
    </citation>
    <scope>NUCLEOTIDE SEQUENCE</scope>
    <source>
        <strain evidence="2">00238/432</strain>
    </source>
</reference>
<evidence type="ECO:0000313" key="3">
    <source>
        <dbReference type="Proteomes" id="UP000702964"/>
    </source>
</evidence>
<dbReference type="GO" id="GO:0016853">
    <property type="term" value="F:isomerase activity"/>
    <property type="evidence" value="ECO:0007669"/>
    <property type="project" value="InterPro"/>
</dbReference>
<dbReference type="CDD" id="cd01081">
    <property type="entry name" value="Aldose_epim"/>
    <property type="match status" value="1"/>
</dbReference>
<organism evidence="2 3">
    <name type="scientific">Phytophthora kernoviae 00238/432</name>
    <dbReference type="NCBI Taxonomy" id="1284355"/>
    <lineage>
        <taxon>Eukaryota</taxon>
        <taxon>Sar</taxon>
        <taxon>Stramenopiles</taxon>
        <taxon>Oomycota</taxon>
        <taxon>Peronosporomycetes</taxon>
        <taxon>Peronosporales</taxon>
        <taxon>Peronosporaceae</taxon>
        <taxon>Phytophthora</taxon>
    </lineage>
</organism>
<proteinExistence type="predicted"/>
<dbReference type="Proteomes" id="UP000702964">
    <property type="component" value="Unassembled WGS sequence"/>
</dbReference>
<dbReference type="GO" id="GO:0030246">
    <property type="term" value="F:carbohydrate binding"/>
    <property type="evidence" value="ECO:0007669"/>
    <property type="project" value="InterPro"/>
</dbReference>
<dbReference type="EMBL" id="AOFI03000051">
    <property type="protein sequence ID" value="KAF4323093.1"/>
    <property type="molecule type" value="Genomic_DNA"/>
</dbReference>
<reference evidence="2" key="1">
    <citation type="journal article" date="2015" name="Genom Data">
        <title>Draft genome sequences of Phytophthora kernoviae and Phytophthora ramorum lineage EU2 from Scotland.</title>
        <authorList>
            <person name="Sambles C."/>
            <person name="Schlenzig A."/>
            <person name="O'Neill P."/>
            <person name="Grant M."/>
            <person name="Studholme D.J."/>
        </authorList>
    </citation>
    <scope>NUCLEOTIDE SEQUENCE</scope>
    <source>
        <strain evidence="2">00238/432</strain>
    </source>
</reference>